<organism evidence="2 3">
    <name type="scientific">Rhodopseudomonas palustris</name>
    <dbReference type="NCBI Taxonomy" id="1076"/>
    <lineage>
        <taxon>Bacteria</taxon>
        <taxon>Pseudomonadati</taxon>
        <taxon>Pseudomonadota</taxon>
        <taxon>Alphaproteobacteria</taxon>
        <taxon>Hyphomicrobiales</taxon>
        <taxon>Nitrobacteraceae</taxon>
        <taxon>Rhodopseudomonas</taxon>
    </lineage>
</organism>
<feature type="transmembrane region" description="Helical" evidence="1">
    <location>
        <begin position="261"/>
        <end position="281"/>
    </location>
</feature>
<proteinExistence type="predicted"/>
<keyword evidence="1" id="KW-1133">Transmembrane helix</keyword>
<protein>
    <submittedName>
        <fullName evidence="2">Uncharacterized protein</fullName>
    </submittedName>
</protein>
<feature type="transmembrane region" description="Helical" evidence="1">
    <location>
        <begin position="237"/>
        <end position="255"/>
    </location>
</feature>
<comment type="caution">
    <text evidence="2">The sequence shown here is derived from an EMBL/GenBank/DDBJ whole genome shotgun (WGS) entry which is preliminary data.</text>
</comment>
<evidence type="ECO:0000313" key="3">
    <source>
        <dbReference type="Proteomes" id="UP000285523"/>
    </source>
</evidence>
<evidence type="ECO:0000256" key="1">
    <source>
        <dbReference type="SAM" id="Phobius"/>
    </source>
</evidence>
<feature type="transmembrane region" description="Helical" evidence="1">
    <location>
        <begin position="53"/>
        <end position="72"/>
    </location>
</feature>
<feature type="transmembrane region" description="Helical" evidence="1">
    <location>
        <begin position="193"/>
        <end position="216"/>
    </location>
</feature>
<feature type="transmembrane region" description="Helical" evidence="1">
    <location>
        <begin position="169"/>
        <end position="187"/>
    </location>
</feature>
<dbReference type="AlphaFoldDB" id="A0A418V2Q2"/>
<keyword evidence="1" id="KW-0472">Membrane</keyword>
<evidence type="ECO:0000313" key="2">
    <source>
        <dbReference type="EMBL" id="RJF70346.1"/>
    </source>
</evidence>
<feature type="transmembrane region" description="Helical" evidence="1">
    <location>
        <begin position="12"/>
        <end position="33"/>
    </location>
</feature>
<feature type="transmembrane region" description="Helical" evidence="1">
    <location>
        <begin position="293"/>
        <end position="313"/>
    </location>
</feature>
<name>A0A418V2Q2_RHOPL</name>
<accession>A0A418V2Q2</accession>
<keyword evidence="1" id="KW-0812">Transmembrane</keyword>
<gene>
    <name evidence="2" type="ORF">D4Q52_17470</name>
</gene>
<dbReference type="Proteomes" id="UP000285523">
    <property type="component" value="Unassembled WGS sequence"/>
</dbReference>
<sequence length="388" mass="42586">MHGRFWAEEGSIFFANAWHLTWSEALFAVHTGYLNLTANAAGLLASCFPLAQAPLATAAIALLIHLVPAILILTSRTPWTQHRWTAFAALLALALPPAAQETWLNSINSQHHLAIAVGIILALDTERTRVRFFHYAVLLLAALSAPAAWFLSPLLILRALQERSPQRTIQTLIFVGGIAVELALFFQPGERTFGMPISVFGGVLLIKHILLPMLDAERAISLIEGLRSRYMVGERPLWPLLIVAALYGVSLLAALRRPTSSPLWFLLGAGILTASYVSALGDKMGLLEYVGGGRYQLVPHALIMMALLSFSATETGLRSYLAAGLFGWIIAAQTATLLLWNAPYTTGADWRSEVEAWQRDSTHQLRIWPDGWAVALEKPPFSGTYRAY</sequence>
<reference evidence="2 3" key="1">
    <citation type="submission" date="2018-09" db="EMBL/GenBank/DDBJ databases">
        <title>Draft genome sequence of Rhodopseudomonas palustris 2.1.18.</title>
        <authorList>
            <person name="Robertson S.L."/>
            <person name="Meyer T.E."/>
            <person name="Kyndt J.A."/>
        </authorList>
    </citation>
    <scope>NUCLEOTIDE SEQUENCE [LARGE SCALE GENOMIC DNA]</scope>
    <source>
        <strain evidence="2 3">2.1.18</strain>
    </source>
</reference>
<feature type="transmembrane region" description="Helical" evidence="1">
    <location>
        <begin position="132"/>
        <end position="157"/>
    </location>
</feature>
<dbReference type="EMBL" id="QYYD01000018">
    <property type="protein sequence ID" value="RJF70346.1"/>
    <property type="molecule type" value="Genomic_DNA"/>
</dbReference>
<feature type="transmembrane region" description="Helical" evidence="1">
    <location>
        <begin position="319"/>
        <end position="342"/>
    </location>
</feature>